<dbReference type="InterPro" id="IPR015424">
    <property type="entry name" value="PyrdxlP-dep_Trfase"/>
</dbReference>
<dbReference type="GO" id="GO:0008483">
    <property type="term" value="F:transaminase activity"/>
    <property type="evidence" value="ECO:0007669"/>
    <property type="project" value="UniProtKB-KW"/>
</dbReference>
<accession>A0A345ZVT4</accession>
<dbReference type="KEGG" id="ptaw:DW352_11225"/>
<evidence type="ECO:0000256" key="1">
    <source>
        <dbReference type="ARBA" id="ARBA00022898"/>
    </source>
</evidence>
<dbReference type="InterPro" id="IPR050478">
    <property type="entry name" value="Ethylene_sulfur-biosynth"/>
</dbReference>
<protein>
    <recommendedName>
        <fullName evidence="2">Aspartate 4-decarboxylase</fullName>
        <ecNumber evidence="2">4.1.1.12</ecNumber>
    </recommendedName>
</protein>
<dbReference type="AlphaFoldDB" id="A0A345ZVT4"/>
<dbReference type="Gene3D" id="3.90.1150.10">
    <property type="entry name" value="Aspartate Aminotransferase, domain 1"/>
    <property type="match status" value="1"/>
</dbReference>
<dbReference type="RefSeq" id="WP_115691255.1">
    <property type="nucleotide sequence ID" value="NZ_CP031417.1"/>
</dbReference>
<dbReference type="SUPFAM" id="SSF53383">
    <property type="entry name" value="PLP-dependent transferases"/>
    <property type="match status" value="1"/>
</dbReference>
<organism evidence="4 5">
    <name type="scientific">Pseudolabrys taiwanensis</name>
    <dbReference type="NCBI Taxonomy" id="331696"/>
    <lineage>
        <taxon>Bacteria</taxon>
        <taxon>Pseudomonadati</taxon>
        <taxon>Pseudomonadota</taxon>
        <taxon>Alphaproteobacteria</taxon>
        <taxon>Hyphomicrobiales</taxon>
        <taxon>Xanthobacteraceae</taxon>
        <taxon>Pseudolabrys</taxon>
    </lineage>
</organism>
<evidence type="ECO:0000313" key="5">
    <source>
        <dbReference type="Proteomes" id="UP000254889"/>
    </source>
</evidence>
<dbReference type="Gene3D" id="1.10.20.110">
    <property type="match status" value="1"/>
</dbReference>
<dbReference type="PANTHER" id="PTHR43795">
    <property type="entry name" value="BIFUNCTIONAL ASPARTATE AMINOTRANSFERASE AND GLUTAMATE/ASPARTATE-PREPHENATE AMINOTRANSFERASE-RELATED"/>
    <property type="match status" value="1"/>
</dbReference>
<dbReference type="OrthoDB" id="9804407at2"/>
<evidence type="ECO:0000259" key="3">
    <source>
        <dbReference type="Pfam" id="PF00155"/>
    </source>
</evidence>
<dbReference type="InterPro" id="IPR004839">
    <property type="entry name" value="Aminotransferase_I/II_large"/>
</dbReference>
<keyword evidence="4" id="KW-0808">Transferase</keyword>
<dbReference type="InterPro" id="IPR015421">
    <property type="entry name" value="PyrdxlP-dep_Trfase_major"/>
</dbReference>
<dbReference type="EMBL" id="CP031417">
    <property type="protein sequence ID" value="AXK81031.1"/>
    <property type="molecule type" value="Genomic_DNA"/>
</dbReference>
<dbReference type="GO" id="GO:0047688">
    <property type="term" value="F:aspartate 4-decarboxylase activity"/>
    <property type="evidence" value="ECO:0007669"/>
    <property type="project" value="UniProtKB-UniRule"/>
</dbReference>
<dbReference type="CDD" id="cd00609">
    <property type="entry name" value="AAT_like"/>
    <property type="match status" value="1"/>
</dbReference>
<sequence>MADAAQMKHMERAEEKALEQLSPFELKDKLIKIAQERAKMAGAHQMLNAGRGNPNWIATTPRESFFLLGQFALGESKRVWQDKDLGGMPAKDGIAARLHAFLATHGESDGGRLLKTALDYGVNTLGFNEDAFVHELTDSIIGDNYPVPDRMLTHAEQVAHAYLMQEMCGNRPPKGRFDLFAVEGGTAAMCYIFDSLQINRLIKRGDKIAIGAPIFTPYIEMPQLDQYGLEVVRIDACEMRTEGIHSWQYPDNEIDKLADPAIKAFFLVNPSNPPSTAVRQPTIDRIVDIVEKKNPNLIIITDDVYGTFVEGFRSLMADLPHNTIGVYSYSKYFGCTGWRLGVVCVHQDNIYDRMIAALPDADKKALHRRYESLTLEPEKMKFIDRMVADSRRVALNHTAGLSLPQQVQMMLFSLFCLTDKGDAYKKLTRRIVAKRTEKFWEGFHLKPPVDPLRANYYSTVDILIGADKALGQEFVDYMQETYEPIDILIRLAEQYGTVLLNGSGFDGPLWSVRTSLANLPDDAYAQIGAHLEAIVREYADEWRKAKKK</sequence>
<dbReference type="PANTHER" id="PTHR43795:SF2">
    <property type="entry name" value="BIFUNCTIONAL ASPARTATE AMINOTRANSFERASE AND GLUTAMATE_ASPARTATE-PREPHENATE AMINOTRANSFERASE"/>
    <property type="match status" value="1"/>
</dbReference>
<reference evidence="4 5" key="1">
    <citation type="submission" date="2018-07" db="EMBL/GenBank/DDBJ databases">
        <authorList>
            <person name="Quirk P.G."/>
            <person name="Krulwich T.A."/>
        </authorList>
    </citation>
    <scope>NUCLEOTIDE SEQUENCE [LARGE SCALE GENOMIC DNA]</scope>
    <source>
        <strain evidence="4 5">CC-BB4</strain>
    </source>
</reference>
<gene>
    <name evidence="4" type="ORF">DW352_11225</name>
</gene>
<dbReference type="InterPro" id="IPR015422">
    <property type="entry name" value="PyrdxlP-dep_Trfase_small"/>
</dbReference>
<feature type="domain" description="Aminotransferase class I/classII large" evidence="3">
    <location>
        <begin position="199"/>
        <end position="356"/>
    </location>
</feature>
<evidence type="ECO:0000256" key="2">
    <source>
        <dbReference type="NCBIfam" id="TIGR03801"/>
    </source>
</evidence>
<name>A0A345ZVT4_9HYPH</name>
<keyword evidence="5" id="KW-1185">Reference proteome</keyword>
<dbReference type="NCBIfam" id="NF006755">
    <property type="entry name" value="PRK09275.1"/>
    <property type="match status" value="1"/>
</dbReference>
<keyword evidence="4" id="KW-0456">Lyase</keyword>
<dbReference type="EC" id="4.1.1.12" evidence="2"/>
<dbReference type="InterPro" id="IPR022518">
    <property type="entry name" value="Aspartate_4-decarboxylase"/>
</dbReference>
<dbReference type="Proteomes" id="UP000254889">
    <property type="component" value="Chromosome"/>
</dbReference>
<keyword evidence="4" id="KW-0032">Aminotransferase</keyword>
<proteinExistence type="predicted"/>
<dbReference type="GO" id="GO:0030170">
    <property type="term" value="F:pyridoxal phosphate binding"/>
    <property type="evidence" value="ECO:0007669"/>
    <property type="project" value="InterPro"/>
</dbReference>
<dbReference type="GO" id="GO:0006531">
    <property type="term" value="P:aspartate metabolic process"/>
    <property type="evidence" value="ECO:0007669"/>
    <property type="project" value="UniProtKB-UniRule"/>
</dbReference>
<dbReference type="NCBIfam" id="TIGR03801">
    <property type="entry name" value="asp_4_decarbox"/>
    <property type="match status" value="1"/>
</dbReference>
<dbReference type="Gene3D" id="3.40.640.10">
    <property type="entry name" value="Type I PLP-dependent aspartate aminotransferase-like (Major domain)"/>
    <property type="match status" value="1"/>
</dbReference>
<evidence type="ECO:0000313" key="4">
    <source>
        <dbReference type="EMBL" id="AXK81031.1"/>
    </source>
</evidence>
<dbReference type="Pfam" id="PF00155">
    <property type="entry name" value="Aminotran_1_2"/>
    <property type="match status" value="1"/>
</dbReference>
<keyword evidence="1" id="KW-0663">Pyridoxal phosphate</keyword>